<evidence type="ECO:0000256" key="1">
    <source>
        <dbReference type="ARBA" id="ARBA00003871"/>
    </source>
</evidence>
<comment type="caution">
    <text evidence="4">The sequence shown here is derived from an EMBL/GenBank/DDBJ whole genome shotgun (WGS) entry which is preliminary data.</text>
</comment>
<name>A0A506U7Q2_9HYPH</name>
<evidence type="ECO:0000259" key="3">
    <source>
        <dbReference type="Pfam" id="PF01425"/>
    </source>
</evidence>
<organism evidence="4 5">
    <name type="scientific">Pararhizobium mangrovi</name>
    <dbReference type="NCBI Taxonomy" id="2590452"/>
    <lineage>
        <taxon>Bacteria</taxon>
        <taxon>Pseudomonadati</taxon>
        <taxon>Pseudomonadota</taxon>
        <taxon>Alphaproteobacteria</taxon>
        <taxon>Hyphomicrobiales</taxon>
        <taxon>Rhizobiaceae</taxon>
        <taxon>Rhizobium/Agrobacterium group</taxon>
        <taxon>Pararhizobium</taxon>
    </lineage>
</organism>
<dbReference type="InterPro" id="IPR036928">
    <property type="entry name" value="AS_sf"/>
</dbReference>
<sequence length="457" mass="46995">MDEVLDRSIADQAAMLRAGEIGCVELMQATLARIAKRDPDLDAFVHLDTQAALSAAGCAQRTLHADEPTPPLTGIPFAVKDLFDVAGQPGFCGSHAIDPAIAKADAETIGRLRAAGAIPIGKVATYEFALTGPAFDQPYPPARNPWNTSHITGGSSSGSAAAVAGGLVRFAIGTDTGGSVRSPASYCGVVGLKPSRGRISSRGVFPLAGSLDTPGPIAASVAEAAMILDAMGEPGRTDGASSLLGTSIGGLRVAFAREWVESDPATDGALLPALDDAAGTLSRLGTAIDLVSMPDYDLFEAAGSVILQHEAFASHRERLKTRFADYGRAARGNLLTGAILGEDDLEAAREASAGLAARVDALFAKADVLITATTLGPAPCFSDFKDGAAWTPMRTFPFSLTGHPAISLPCGFSRGMPLGLQIVAPHGAEARLCQVAHAFERASDHALVGPYESGLLA</sequence>
<dbReference type="OrthoDB" id="9811471at2"/>
<reference evidence="4 5" key="1">
    <citation type="submission" date="2019-06" db="EMBL/GenBank/DDBJ databases">
        <authorList>
            <person name="Li M."/>
        </authorList>
    </citation>
    <scope>NUCLEOTIDE SEQUENCE [LARGE SCALE GENOMIC DNA]</scope>
    <source>
        <strain evidence="4 5">BGMRC6574</strain>
    </source>
</reference>
<protein>
    <recommendedName>
        <fullName evidence="2">Indoleacetamide hydrolase</fullName>
    </recommendedName>
</protein>
<dbReference type="GO" id="GO:0003824">
    <property type="term" value="F:catalytic activity"/>
    <property type="evidence" value="ECO:0007669"/>
    <property type="project" value="InterPro"/>
</dbReference>
<dbReference type="InterPro" id="IPR023631">
    <property type="entry name" value="Amidase_dom"/>
</dbReference>
<dbReference type="PROSITE" id="PS00571">
    <property type="entry name" value="AMIDASES"/>
    <property type="match status" value="1"/>
</dbReference>
<gene>
    <name evidence="4" type="ORF">FJU11_08365</name>
</gene>
<dbReference type="RefSeq" id="WP_141166588.1">
    <property type="nucleotide sequence ID" value="NZ_VHLH01000013.1"/>
</dbReference>
<evidence type="ECO:0000313" key="5">
    <source>
        <dbReference type="Proteomes" id="UP000320314"/>
    </source>
</evidence>
<dbReference type="SUPFAM" id="SSF75304">
    <property type="entry name" value="Amidase signature (AS) enzymes"/>
    <property type="match status" value="1"/>
</dbReference>
<accession>A0A506U7Q2</accession>
<dbReference type="PANTHER" id="PTHR11895:SF176">
    <property type="entry name" value="AMIDASE AMID-RELATED"/>
    <property type="match status" value="1"/>
</dbReference>
<dbReference type="PANTHER" id="PTHR11895">
    <property type="entry name" value="TRANSAMIDASE"/>
    <property type="match status" value="1"/>
</dbReference>
<comment type="function">
    <text evidence="1">Hydrolyzes indole-3-acetamide (IAM) into indole-3-acetic acid (IAA).</text>
</comment>
<dbReference type="Gene3D" id="3.90.1300.10">
    <property type="entry name" value="Amidase signature (AS) domain"/>
    <property type="match status" value="1"/>
</dbReference>
<dbReference type="AlphaFoldDB" id="A0A506U7Q2"/>
<evidence type="ECO:0000256" key="2">
    <source>
        <dbReference type="ARBA" id="ARBA00021874"/>
    </source>
</evidence>
<evidence type="ECO:0000313" key="4">
    <source>
        <dbReference type="EMBL" id="TPW28985.1"/>
    </source>
</evidence>
<dbReference type="InterPro" id="IPR000120">
    <property type="entry name" value="Amidase"/>
</dbReference>
<dbReference type="Proteomes" id="UP000320314">
    <property type="component" value="Unassembled WGS sequence"/>
</dbReference>
<dbReference type="Pfam" id="PF01425">
    <property type="entry name" value="Amidase"/>
    <property type="match status" value="1"/>
</dbReference>
<proteinExistence type="predicted"/>
<dbReference type="InterPro" id="IPR020556">
    <property type="entry name" value="Amidase_CS"/>
</dbReference>
<feature type="domain" description="Amidase" evidence="3">
    <location>
        <begin position="25"/>
        <end position="433"/>
    </location>
</feature>
<dbReference type="EMBL" id="VHLH01000013">
    <property type="protein sequence ID" value="TPW28985.1"/>
    <property type="molecule type" value="Genomic_DNA"/>
</dbReference>
<keyword evidence="5" id="KW-1185">Reference proteome</keyword>